<dbReference type="PRINTS" id="PR00633">
    <property type="entry name" value="RCCNDNSATION"/>
</dbReference>
<dbReference type="EMBL" id="JBAHYK010000019">
    <property type="protein sequence ID" value="KAL0580961.1"/>
    <property type="molecule type" value="Genomic_DNA"/>
</dbReference>
<reference evidence="2 3" key="1">
    <citation type="submission" date="2024-02" db="EMBL/GenBank/DDBJ databases">
        <title>A draft genome for the cacao thread blight pathogen Marasmius crinis-equi.</title>
        <authorList>
            <person name="Cohen S.P."/>
            <person name="Baruah I.K."/>
            <person name="Amoako-Attah I."/>
            <person name="Bukari Y."/>
            <person name="Meinhardt L.W."/>
            <person name="Bailey B.A."/>
        </authorList>
    </citation>
    <scope>NUCLEOTIDE SEQUENCE [LARGE SCALE GENOMIC DNA]</scope>
    <source>
        <strain evidence="2 3">GH-76</strain>
    </source>
</reference>
<proteinExistence type="predicted"/>
<dbReference type="InterPro" id="IPR051553">
    <property type="entry name" value="Ran_GTPase-activating"/>
</dbReference>
<dbReference type="Gene3D" id="2.130.10.30">
    <property type="entry name" value="Regulator of chromosome condensation 1/beta-lactamase-inhibitor protein II"/>
    <property type="match status" value="2"/>
</dbReference>
<evidence type="ECO:0000313" key="2">
    <source>
        <dbReference type="EMBL" id="KAL0580961.1"/>
    </source>
</evidence>
<dbReference type="Proteomes" id="UP001465976">
    <property type="component" value="Unassembled WGS sequence"/>
</dbReference>
<gene>
    <name evidence="2" type="primary">ATS1</name>
    <name evidence="2" type="ORF">V5O48_001053</name>
</gene>
<dbReference type="InterPro" id="IPR000408">
    <property type="entry name" value="Reg_chr_condens"/>
</dbReference>
<dbReference type="Pfam" id="PF00415">
    <property type="entry name" value="RCC1"/>
    <property type="match status" value="3"/>
</dbReference>
<dbReference type="PROSITE" id="PS00626">
    <property type="entry name" value="RCC1_2"/>
    <property type="match status" value="1"/>
</dbReference>
<keyword evidence="3" id="KW-1185">Reference proteome</keyword>
<dbReference type="InterPro" id="IPR009091">
    <property type="entry name" value="RCC1/BLIP-II"/>
</dbReference>
<dbReference type="PANTHER" id="PTHR45982:SF1">
    <property type="entry name" value="REGULATOR OF CHROMOSOME CONDENSATION"/>
    <property type="match status" value="1"/>
</dbReference>
<dbReference type="SUPFAM" id="SSF50985">
    <property type="entry name" value="RCC1/BLIP-II"/>
    <property type="match status" value="1"/>
</dbReference>
<dbReference type="PROSITE" id="PS50012">
    <property type="entry name" value="RCC1_3"/>
    <property type="match status" value="2"/>
</dbReference>
<organism evidence="2 3">
    <name type="scientific">Marasmius crinis-equi</name>
    <dbReference type="NCBI Taxonomy" id="585013"/>
    <lineage>
        <taxon>Eukaryota</taxon>
        <taxon>Fungi</taxon>
        <taxon>Dikarya</taxon>
        <taxon>Basidiomycota</taxon>
        <taxon>Agaricomycotina</taxon>
        <taxon>Agaricomycetes</taxon>
        <taxon>Agaricomycetidae</taxon>
        <taxon>Agaricales</taxon>
        <taxon>Marasmiineae</taxon>
        <taxon>Marasmiaceae</taxon>
        <taxon>Marasmius</taxon>
    </lineage>
</organism>
<evidence type="ECO:0000256" key="1">
    <source>
        <dbReference type="PROSITE-ProRule" id="PRU00235"/>
    </source>
</evidence>
<feature type="repeat" description="RCC1" evidence="1">
    <location>
        <begin position="306"/>
        <end position="363"/>
    </location>
</feature>
<feature type="repeat" description="RCC1" evidence="1">
    <location>
        <begin position="3"/>
        <end position="57"/>
    </location>
</feature>
<comment type="caution">
    <text evidence="2">The sequence shown here is derived from an EMBL/GenBank/DDBJ whole genome shotgun (WGS) entry which is preliminary data.</text>
</comment>
<evidence type="ECO:0000313" key="3">
    <source>
        <dbReference type="Proteomes" id="UP001465976"/>
    </source>
</evidence>
<accession>A0ABR3G055</accession>
<sequence length="427" mass="46290">MVVNLYACGSNAQGQLANGSKEDYHSFERCILPDSVELWDISQLACGGNHTLLLAQIVDESGNEPRLQLYGCGDGSVGQLGCPGDSPSLRFRRIDLQLGRHGLEKYQPRLICASWQTTYVVLSCLEKPDRLISMGSDDFGDLGTGGLQQTSSATSEVPFHAVTFSHLAVNGVRLDDTGYFTVKAIAAGQHRIIVHLHARLIDGSYRHLTVGWGTCRHGELGPVEELSPKGRRKSVTFFSAPKIIFVDDDIASLALGNQHSVFRRVSGALTGIGSNKKNQLHDLDTIASAGVGCTWNGTYVIHGQDQEVYATGNHAKGQLGRQLSSDSAQPHLDRVEFPFSSSRSYQLISMACGSEHVLTLWKTPGDDGREVWGWGWNEHGNLGVGSTQDVTLPVKIWPQEANENSNSTRVLGVWAGCGTSWIAAECS</sequence>
<dbReference type="PANTHER" id="PTHR45982">
    <property type="entry name" value="REGULATOR OF CHROMOSOME CONDENSATION"/>
    <property type="match status" value="1"/>
</dbReference>
<name>A0ABR3G055_9AGAR</name>
<protein>
    <submittedName>
        <fullName evidence="2">Alpha tubulin suppressor</fullName>
    </submittedName>
</protein>